<dbReference type="Pfam" id="PF01476">
    <property type="entry name" value="LysM"/>
    <property type="match status" value="1"/>
</dbReference>
<dbReference type="Gene3D" id="3.10.350.10">
    <property type="entry name" value="LysM domain"/>
    <property type="match status" value="1"/>
</dbReference>
<dbReference type="RefSeq" id="WP_310016449.1">
    <property type="nucleotide sequence ID" value="NZ_JAVDUM010000001.1"/>
</dbReference>
<protein>
    <submittedName>
        <fullName evidence="3">Tfp pilus assembly protein FimV</fullName>
    </submittedName>
</protein>
<evidence type="ECO:0000313" key="3">
    <source>
        <dbReference type="EMBL" id="MDR6865445.1"/>
    </source>
</evidence>
<sequence length="140" mass="14297">MSSITITPVVPTSIARQRRAVTAARGPQKGAEPTSTRLRITARGRRVLAAFAALPIAGAIAFAVLSGGSALASGSQTTGGAFETVTVMPGDTLWSIAAEVAPDADPRDVVSAIARLNLIERGSLDIGQQISIPAEYASAK</sequence>
<dbReference type="InterPro" id="IPR018392">
    <property type="entry name" value="LysM"/>
</dbReference>
<feature type="domain" description="LysM" evidence="2">
    <location>
        <begin position="83"/>
        <end position="132"/>
    </location>
</feature>
<dbReference type="CDD" id="cd00118">
    <property type="entry name" value="LysM"/>
    <property type="match status" value="1"/>
</dbReference>
<dbReference type="InterPro" id="IPR036779">
    <property type="entry name" value="LysM_dom_sf"/>
</dbReference>
<reference evidence="3 4" key="1">
    <citation type="submission" date="2023-07" db="EMBL/GenBank/DDBJ databases">
        <title>Sorghum-associated microbial communities from plants grown in Nebraska, USA.</title>
        <authorList>
            <person name="Schachtman D."/>
        </authorList>
    </citation>
    <scope>NUCLEOTIDE SEQUENCE [LARGE SCALE GENOMIC DNA]</scope>
    <source>
        <strain evidence="3 4">2980</strain>
    </source>
</reference>
<dbReference type="PROSITE" id="PS51782">
    <property type="entry name" value="LYSM"/>
    <property type="match status" value="1"/>
</dbReference>
<keyword evidence="1" id="KW-0472">Membrane</keyword>
<evidence type="ECO:0000313" key="4">
    <source>
        <dbReference type="Proteomes" id="UP001259347"/>
    </source>
</evidence>
<name>A0ABU1S747_9MICO</name>
<dbReference type="Proteomes" id="UP001259347">
    <property type="component" value="Unassembled WGS sequence"/>
</dbReference>
<accession>A0ABU1S747</accession>
<keyword evidence="1" id="KW-0812">Transmembrane</keyword>
<keyword evidence="4" id="KW-1185">Reference proteome</keyword>
<evidence type="ECO:0000259" key="2">
    <source>
        <dbReference type="PROSITE" id="PS51782"/>
    </source>
</evidence>
<evidence type="ECO:0000256" key="1">
    <source>
        <dbReference type="SAM" id="Phobius"/>
    </source>
</evidence>
<feature type="transmembrane region" description="Helical" evidence="1">
    <location>
        <begin position="47"/>
        <end position="68"/>
    </location>
</feature>
<comment type="caution">
    <text evidence="3">The sequence shown here is derived from an EMBL/GenBank/DDBJ whole genome shotgun (WGS) entry which is preliminary data.</text>
</comment>
<dbReference type="EMBL" id="JAVDUM010000001">
    <property type="protein sequence ID" value="MDR6865445.1"/>
    <property type="molecule type" value="Genomic_DNA"/>
</dbReference>
<keyword evidence="1" id="KW-1133">Transmembrane helix</keyword>
<gene>
    <name evidence="3" type="ORF">J2Y69_000027</name>
</gene>
<organism evidence="3 4">
    <name type="scientific">Microbacterium resistens</name>
    <dbReference type="NCBI Taxonomy" id="156977"/>
    <lineage>
        <taxon>Bacteria</taxon>
        <taxon>Bacillati</taxon>
        <taxon>Actinomycetota</taxon>
        <taxon>Actinomycetes</taxon>
        <taxon>Micrococcales</taxon>
        <taxon>Microbacteriaceae</taxon>
        <taxon>Microbacterium</taxon>
    </lineage>
</organism>
<dbReference type="SMART" id="SM00257">
    <property type="entry name" value="LysM"/>
    <property type="match status" value="1"/>
</dbReference>
<proteinExistence type="predicted"/>